<feature type="region of interest" description="Disordered" evidence="1">
    <location>
        <begin position="220"/>
        <end position="249"/>
    </location>
</feature>
<keyword evidence="2" id="KW-0472">Membrane</keyword>
<reference evidence="4" key="1">
    <citation type="journal article" date="2021" name="PeerJ">
        <title>Extensive microbial diversity within the chicken gut microbiome revealed by metagenomics and culture.</title>
        <authorList>
            <person name="Gilroy R."/>
            <person name="Ravi A."/>
            <person name="Getino M."/>
            <person name="Pursley I."/>
            <person name="Horton D.L."/>
            <person name="Alikhan N.F."/>
            <person name="Baker D."/>
            <person name="Gharbi K."/>
            <person name="Hall N."/>
            <person name="Watson M."/>
            <person name="Adriaenssens E.M."/>
            <person name="Foster-Nyarko E."/>
            <person name="Jarju S."/>
            <person name="Secka A."/>
            <person name="Antonio M."/>
            <person name="Oren A."/>
            <person name="Chaudhuri R.R."/>
            <person name="La Ragione R."/>
            <person name="Hildebrand F."/>
            <person name="Pallen M.J."/>
        </authorList>
    </citation>
    <scope>NUCLEOTIDE SEQUENCE</scope>
    <source>
        <strain evidence="4">ChiSjej2B20-11307</strain>
    </source>
</reference>
<feature type="transmembrane region" description="Helical" evidence="2">
    <location>
        <begin position="43"/>
        <end position="62"/>
    </location>
</feature>
<evidence type="ECO:0000313" key="5">
    <source>
        <dbReference type="Proteomes" id="UP000824223"/>
    </source>
</evidence>
<comment type="caution">
    <text evidence="4">The sequence shown here is derived from an EMBL/GenBank/DDBJ whole genome shotgun (WGS) entry which is preliminary data.</text>
</comment>
<dbReference type="Pfam" id="PF23750">
    <property type="entry name" value="RsgI_M"/>
    <property type="match status" value="1"/>
</dbReference>
<dbReference type="AlphaFoldDB" id="A0A9D2KIC9"/>
<organism evidence="4 5">
    <name type="scientific">Candidatus Mediterraneibacter pullicola</name>
    <dbReference type="NCBI Taxonomy" id="2838682"/>
    <lineage>
        <taxon>Bacteria</taxon>
        <taxon>Bacillati</taxon>
        <taxon>Bacillota</taxon>
        <taxon>Clostridia</taxon>
        <taxon>Lachnospirales</taxon>
        <taxon>Lachnospiraceae</taxon>
        <taxon>Mediterraneibacter</taxon>
    </lineage>
</organism>
<keyword evidence="2" id="KW-1133">Transmembrane helix</keyword>
<accession>A0A9D2KIC9</accession>
<gene>
    <name evidence="4" type="ORF">H9798_01850</name>
</gene>
<keyword evidence="2" id="KW-0812">Transmembrane</keyword>
<protein>
    <recommendedName>
        <fullName evidence="3">Anti-sigma factor RsgI-like middle domain-containing protein</fullName>
    </recommendedName>
</protein>
<evidence type="ECO:0000313" key="4">
    <source>
        <dbReference type="EMBL" id="HJA05880.1"/>
    </source>
</evidence>
<dbReference type="Proteomes" id="UP000824223">
    <property type="component" value="Unassembled WGS sequence"/>
</dbReference>
<dbReference type="InterPro" id="IPR055431">
    <property type="entry name" value="RsgI_M"/>
</dbReference>
<dbReference type="EMBL" id="DXAK01000008">
    <property type="protein sequence ID" value="HJA05880.1"/>
    <property type="molecule type" value="Genomic_DNA"/>
</dbReference>
<sequence>MNEKLKEAFDEVQAEDQLKRKTKEFVFQKTKGYTQHRFTGYKYIISAFACMALFLLGGRWVYFTPTVEISIDINPSVELGVNRFNRIISFESYNDDGQELVDSLDIKFMDYSEAVNQIVESEDITSLLSDGEILTIAVVGADNLQSQKIFSNIQSCTEEKNNTYCWYVHSEEVEKAHESGLSYGKYKAFLEVQKLDPGVTVEEIQNMTMREIRDLINELSDDGENGTDYLGNSNRQGEKQKGRGRKQAE</sequence>
<proteinExistence type="predicted"/>
<evidence type="ECO:0000256" key="2">
    <source>
        <dbReference type="SAM" id="Phobius"/>
    </source>
</evidence>
<evidence type="ECO:0000256" key="1">
    <source>
        <dbReference type="SAM" id="MobiDB-lite"/>
    </source>
</evidence>
<evidence type="ECO:0000259" key="3">
    <source>
        <dbReference type="Pfam" id="PF23750"/>
    </source>
</evidence>
<name>A0A9D2KIC9_9FIRM</name>
<reference evidence="4" key="2">
    <citation type="submission" date="2021-04" db="EMBL/GenBank/DDBJ databases">
        <authorList>
            <person name="Gilroy R."/>
        </authorList>
    </citation>
    <scope>NUCLEOTIDE SEQUENCE</scope>
    <source>
        <strain evidence="4">ChiSjej2B20-11307</strain>
    </source>
</reference>
<feature type="domain" description="Anti-sigma factor RsgI-like middle" evidence="3">
    <location>
        <begin position="69"/>
        <end position="190"/>
    </location>
</feature>
<feature type="compositionally biased region" description="Basic and acidic residues" evidence="1">
    <location>
        <begin position="236"/>
        <end position="249"/>
    </location>
</feature>